<feature type="compositionally biased region" description="Low complexity" evidence="1">
    <location>
        <begin position="319"/>
        <end position="353"/>
    </location>
</feature>
<sequence>MENIRRHFGGSSSSRQAESHSIFHTDILTSSPAADVPVTESKTAVMADPNAPNKNCIESCKAPVSEAKTQTNVLSVGSKVAGNSPKPIPKARSVVRPDLSSTLATSGQSPSWLMTSLQTYVNSVNTLCAAATRLADEFAGHLKDSGHGLVAVQFWEMLQQIETAAVGEMTQLSSDIQASWQTGQQGSHDNSADHDLVASNLLQLLQAQCQFFHVASENITEFTRCQATNDLKNSVGHMTATSSPVHPARVKKTEGLSIDAKSVPPHYGEVAKSPGLSSSVDSPGSLRKQISMFFSKLSPKTVAPSSEGQSVFFVGLEGQPQQQPQPLEPQPQQEPVQQQQLQQAQQQQQQQKHLQPEIKPKPRRISQQRGGMEREEKSPVTGEHQGSDSQVTNEIAAVKKPVQKGDTCIASEEELDTVINLLSCGANIIQPVPAPRHTNISKAVGSQRSHGPPGGAPGYHQHRRSDSLTTAEAVMNKCKTNTWPTKLGQGLSLQDTMNQMYTYENLPADVDYPPMAGWTQMPMEYDPAYMHAGHSPWAVDNGSGQRNWPYVTTADGGRHWSAIYDSSSCSDESSSTGEVPWMMTADYSNAMHGSQKPVVDERVTVRPAVMAVNAGTPLNGGPEKAWSTKQVWAPAPPGGSWAPDTTMAPPAGQLAHPPPAMTVPWNEAARVKSLWQPGSACPRPPQTVPK</sequence>
<protein>
    <recommendedName>
        <fullName evidence="4">DUF4745 domain-containing protein</fullName>
    </recommendedName>
</protein>
<comment type="caution">
    <text evidence="2">The sequence shown here is derived from an EMBL/GenBank/DDBJ whole genome shotgun (WGS) entry which is preliminary data.</text>
</comment>
<reference evidence="2" key="1">
    <citation type="journal article" date="2023" name="Mol. Biol. Evol.">
        <title>Third-Generation Sequencing Reveals the Adaptive Role of the Epigenome in Three Deep-Sea Polychaetes.</title>
        <authorList>
            <person name="Perez M."/>
            <person name="Aroh O."/>
            <person name="Sun Y."/>
            <person name="Lan Y."/>
            <person name="Juniper S.K."/>
            <person name="Young C.R."/>
            <person name="Angers B."/>
            <person name="Qian P.Y."/>
        </authorList>
    </citation>
    <scope>NUCLEOTIDE SEQUENCE</scope>
    <source>
        <strain evidence="2">R07B-5</strain>
    </source>
</reference>
<dbReference type="Proteomes" id="UP001209878">
    <property type="component" value="Unassembled WGS sequence"/>
</dbReference>
<accession>A0AAD9NXB7</accession>
<feature type="region of interest" description="Disordered" evidence="1">
    <location>
        <begin position="258"/>
        <end position="283"/>
    </location>
</feature>
<evidence type="ECO:0000313" key="3">
    <source>
        <dbReference type="Proteomes" id="UP001209878"/>
    </source>
</evidence>
<feature type="region of interest" description="Disordered" evidence="1">
    <location>
        <begin position="438"/>
        <end position="467"/>
    </location>
</feature>
<feature type="compositionally biased region" description="Polar residues" evidence="1">
    <location>
        <begin position="438"/>
        <end position="449"/>
    </location>
</feature>
<gene>
    <name evidence="2" type="ORF">NP493_278g03069</name>
</gene>
<dbReference type="EMBL" id="JAODUO010000277">
    <property type="protein sequence ID" value="KAK2184207.1"/>
    <property type="molecule type" value="Genomic_DNA"/>
</dbReference>
<proteinExistence type="predicted"/>
<evidence type="ECO:0000256" key="1">
    <source>
        <dbReference type="SAM" id="MobiDB-lite"/>
    </source>
</evidence>
<organism evidence="2 3">
    <name type="scientific">Ridgeia piscesae</name>
    <name type="common">Tubeworm</name>
    <dbReference type="NCBI Taxonomy" id="27915"/>
    <lineage>
        <taxon>Eukaryota</taxon>
        <taxon>Metazoa</taxon>
        <taxon>Spiralia</taxon>
        <taxon>Lophotrochozoa</taxon>
        <taxon>Annelida</taxon>
        <taxon>Polychaeta</taxon>
        <taxon>Sedentaria</taxon>
        <taxon>Canalipalpata</taxon>
        <taxon>Sabellida</taxon>
        <taxon>Siboglinidae</taxon>
        <taxon>Ridgeia</taxon>
    </lineage>
</organism>
<dbReference type="AlphaFoldDB" id="A0AAD9NXB7"/>
<name>A0AAD9NXB7_RIDPI</name>
<evidence type="ECO:0008006" key="4">
    <source>
        <dbReference type="Google" id="ProtNLM"/>
    </source>
</evidence>
<evidence type="ECO:0000313" key="2">
    <source>
        <dbReference type="EMBL" id="KAK2184207.1"/>
    </source>
</evidence>
<keyword evidence="3" id="KW-1185">Reference proteome</keyword>
<feature type="region of interest" description="Disordered" evidence="1">
    <location>
        <begin position="1"/>
        <end position="20"/>
    </location>
</feature>
<feature type="region of interest" description="Disordered" evidence="1">
    <location>
        <begin position="318"/>
        <end position="391"/>
    </location>
</feature>